<feature type="region of interest" description="Disordered" evidence="1">
    <location>
        <begin position="1"/>
        <end position="23"/>
    </location>
</feature>
<name>A0A5N6N965_9ASTR</name>
<keyword evidence="3" id="KW-1185">Reference proteome</keyword>
<feature type="compositionally biased region" description="Basic and acidic residues" evidence="1">
    <location>
        <begin position="7"/>
        <end position="23"/>
    </location>
</feature>
<accession>A0A5N6N965</accession>
<evidence type="ECO:0000313" key="3">
    <source>
        <dbReference type="Proteomes" id="UP000326396"/>
    </source>
</evidence>
<proteinExistence type="predicted"/>
<gene>
    <name evidence="2" type="ORF">E3N88_26030</name>
</gene>
<evidence type="ECO:0000256" key="1">
    <source>
        <dbReference type="SAM" id="MobiDB-lite"/>
    </source>
</evidence>
<evidence type="ECO:0000313" key="2">
    <source>
        <dbReference type="EMBL" id="KAD4385861.1"/>
    </source>
</evidence>
<dbReference type="AlphaFoldDB" id="A0A5N6N965"/>
<reference evidence="2 3" key="1">
    <citation type="submission" date="2019-05" db="EMBL/GenBank/DDBJ databases">
        <title>Mikania micrantha, genome provides insights into the molecular mechanism of rapid growth.</title>
        <authorList>
            <person name="Liu B."/>
        </authorList>
    </citation>
    <scope>NUCLEOTIDE SEQUENCE [LARGE SCALE GENOMIC DNA]</scope>
    <source>
        <strain evidence="2">NLD-2019</strain>
        <tissue evidence="2">Leaf</tissue>
    </source>
</reference>
<dbReference type="Proteomes" id="UP000326396">
    <property type="component" value="Linkage Group LG3"/>
</dbReference>
<dbReference type="EMBL" id="SZYD01000013">
    <property type="protein sequence ID" value="KAD4385861.1"/>
    <property type="molecule type" value="Genomic_DNA"/>
</dbReference>
<protein>
    <submittedName>
        <fullName evidence="2">Uncharacterized protein</fullName>
    </submittedName>
</protein>
<sequence>MISSPRVDMHPRCQNENGESAKEKKRVEYYRFSIGTEASKFNSPLTGHPSMQSKALAYSCTSPEKSILALEYIVQGQLCNISTGTVTGTVISTVHEQ</sequence>
<comment type="caution">
    <text evidence="2">The sequence shown here is derived from an EMBL/GenBank/DDBJ whole genome shotgun (WGS) entry which is preliminary data.</text>
</comment>
<organism evidence="2 3">
    <name type="scientific">Mikania micrantha</name>
    <name type="common">bitter vine</name>
    <dbReference type="NCBI Taxonomy" id="192012"/>
    <lineage>
        <taxon>Eukaryota</taxon>
        <taxon>Viridiplantae</taxon>
        <taxon>Streptophyta</taxon>
        <taxon>Embryophyta</taxon>
        <taxon>Tracheophyta</taxon>
        <taxon>Spermatophyta</taxon>
        <taxon>Magnoliopsida</taxon>
        <taxon>eudicotyledons</taxon>
        <taxon>Gunneridae</taxon>
        <taxon>Pentapetalae</taxon>
        <taxon>asterids</taxon>
        <taxon>campanulids</taxon>
        <taxon>Asterales</taxon>
        <taxon>Asteraceae</taxon>
        <taxon>Asteroideae</taxon>
        <taxon>Heliantheae alliance</taxon>
        <taxon>Eupatorieae</taxon>
        <taxon>Mikania</taxon>
    </lineage>
</organism>